<dbReference type="RefSeq" id="WP_260899807.1">
    <property type="nucleotide sequence ID" value="NZ_JAOCZP010000001.1"/>
</dbReference>
<protein>
    <submittedName>
        <fullName evidence="2">Uncharacterized protein</fullName>
    </submittedName>
</protein>
<accession>A0ABT2LGF5</accession>
<name>A0ABT2LGF5_9HYPH</name>
<organism evidence="2 3">
    <name type="scientific">Chelativorans salis</name>
    <dbReference type="NCBI Taxonomy" id="2978478"/>
    <lineage>
        <taxon>Bacteria</taxon>
        <taxon>Pseudomonadati</taxon>
        <taxon>Pseudomonadota</taxon>
        <taxon>Alphaproteobacteria</taxon>
        <taxon>Hyphomicrobiales</taxon>
        <taxon>Phyllobacteriaceae</taxon>
        <taxon>Chelativorans</taxon>
    </lineage>
</organism>
<gene>
    <name evidence="2" type="ORF">N5A92_00285</name>
</gene>
<dbReference type="Proteomes" id="UP001320831">
    <property type="component" value="Unassembled WGS sequence"/>
</dbReference>
<feature type="transmembrane region" description="Helical" evidence="1">
    <location>
        <begin position="96"/>
        <end position="117"/>
    </location>
</feature>
<feature type="transmembrane region" description="Helical" evidence="1">
    <location>
        <begin position="30"/>
        <end position="52"/>
    </location>
</feature>
<evidence type="ECO:0000313" key="2">
    <source>
        <dbReference type="EMBL" id="MCT7373485.1"/>
    </source>
</evidence>
<sequence length="119" mass="13187">MLIFASFAISVIYASYSIYEFYDLMPYDIMFNILLFAVNFAPIFLLSVSSIFSDLDGKIAAIIGQGIVILIAFQGYQHAGDIEIHTAIASTLADNINLLLNFFFQYLIAISTAIIAVKK</sequence>
<evidence type="ECO:0000256" key="1">
    <source>
        <dbReference type="SAM" id="Phobius"/>
    </source>
</evidence>
<keyword evidence="1" id="KW-1133">Transmembrane helix</keyword>
<keyword evidence="1" id="KW-0812">Transmembrane</keyword>
<keyword evidence="3" id="KW-1185">Reference proteome</keyword>
<dbReference type="EMBL" id="JAOCZP010000001">
    <property type="protein sequence ID" value="MCT7373485.1"/>
    <property type="molecule type" value="Genomic_DNA"/>
</dbReference>
<reference evidence="2 3" key="1">
    <citation type="submission" date="2022-09" db="EMBL/GenBank/DDBJ databases">
        <title>Chelativorans salina sp. nov., a novel slightly halophilic bacterium isolated from a saline lake sediment enrichment.</title>
        <authorList>
            <person name="Gao L."/>
            <person name="Fang B.-Z."/>
            <person name="Li W.-J."/>
        </authorList>
    </citation>
    <scope>NUCLEOTIDE SEQUENCE [LARGE SCALE GENOMIC DNA]</scope>
    <source>
        <strain evidence="2 3">EGI FJ00035</strain>
    </source>
</reference>
<feature type="transmembrane region" description="Helical" evidence="1">
    <location>
        <begin position="59"/>
        <end position="76"/>
    </location>
</feature>
<proteinExistence type="predicted"/>
<comment type="caution">
    <text evidence="2">The sequence shown here is derived from an EMBL/GenBank/DDBJ whole genome shotgun (WGS) entry which is preliminary data.</text>
</comment>
<evidence type="ECO:0000313" key="3">
    <source>
        <dbReference type="Proteomes" id="UP001320831"/>
    </source>
</evidence>
<keyword evidence="1" id="KW-0472">Membrane</keyword>